<accession>A0A6J4NAS1</accession>
<gene>
    <name evidence="1" type="ORF">AVDCRST_MAG66-450</name>
</gene>
<name>A0A6J4NAS1_9PSEU</name>
<dbReference type="EMBL" id="CADCUS010000063">
    <property type="protein sequence ID" value="CAA9383213.1"/>
    <property type="molecule type" value="Genomic_DNA"/>
</dbReference>
<sequence length="44" mass="4849">MWVDGEAHEPFGGRWSRRVAPRFVARLGEADDWCDVGCGTGDLA</sequence>
<reference evidence="1" key="1">
    <citation type="submission" date="2020-02" db="EMBL/GenBank/DDBJ databases">
        <authorList>
            <person name="Meier V. D."/>
        </authorList>
    </citation>
    <scope>NUCLEOTIDE SEQUENCE</scope>
    <source>
        <strain evidence="1">AVDCRST_MAG66</strain>
    </source>
</reference>
<organism evidence="1">
    <name type="scientific">uncultured Pseudonocardia sp</name>
    <dbReference type="NCBI Taxonomy" id="211455"/>
    <lineage>
        <taxon>Bacteria</taxon>
        <taxon>Bacillati</taxon>
        <taxon>Actinomycetota</taxon>
        <taxon>Actinomycetes</taxon>
        <taxon>Pseudonocardiales</taxon>
        <taxon>Pseudonocardiaceae</taxon>
        <taxon>Pseudonocardia</taxon>
        <taxon>environmental samples</taxon>
    </lineage>
</organism>
<proteinExistence type="predicted"/>
<dbReference type="AlphaFoldDB" id="A0A6J4NAS1"/>
<evidence type="ECO:0000313" key="1">
    <source>
        <dbReference type="EMBL" id="CAA9383213.1"/>
    </source>
</evidence>
<feature type="non-terminal residue" evidence="1">
    <location>
        <position position="44"/>
    </location>
</feature>
<evidence type="ECO:0008006" key="2">
    <source>
        <dbReference type="Google" id="ProtNLM"/>
    </source>
</evidence>
<protein>
    <recommendedName>
        <fullName evidence="2">SAM-dependent methyltransferase</fullName>
    </recommendedName>
</protein>